<dbReference type="EMBL" id="MU154751">
    <property type="protein sequence ID" value="KAF9487774.1"/>
    <property type="molecule type" value="Genomic_DNA"/>
</dbReference>
<sequence length="417" mass="48098">MKPGKKSYSSTGIWVICYNFLPHLRYLPENIYLVGVIAGPHKPDTHHINPYIQLLVDEFKPFWSLGVLFTCTRRCHSGRTMKGLLVPLICDMLGARQVTGLPGTVNAHYFCTTCDLDVDDIDNLDMKEWVMRDAQHVRRIADLWKSARSTDDRTAIFDAFGLCWTPLLELPYWDPVKFVVIDTMHALDINLLKHHLRNLFRLSLKTKQGGDGWSAAVKVVKHHNVKPALLNHQCQRHHRRIILGADVMQEIWSDMHNTQLPSWVSSISREWSTTSELSADQTHVLCTIHLPITLIRLWHSAGKRMQSLLENFMDLVNAVRVANMRTTSPGDVKTYNTYMHRYMVGVKSLYEDKGIKPHQHAALHVGTMLEWFGPVHAHSAPYYERYINFMHCTQINQKPSKTSRSRIRLSVMLMVWT</sequence>
<protein>
    <submittedName>
        <fullName evidence="1">Uncharacterized protein</fullName>
    </submittedName>
</protein>
<dbReference type="PANTHER" id="PTHR46579">
    <property type="entry name" value="F5/8 TYPE C DOMAIN-CONTAINING PROTEIN-RELATED"/>
    <property type="match status" value="1"/>
</dbReference>
<dbReference type="PANTHER" id="PTHR46579:SF1">
    <property type="entry name" value="F5_8 TYPE C DOMAIN-CONTAINING PROTEIN"/>
    <property type="match status" value="1"/>
</dbReference>
<evidence type="ECO:0000313" key="2">
    <source>
        <dbReference type="Proteomes" id="UP000807025"/>
    </source>
</evidence>
<name>A0A9P5ZHE4_PLEER</name>
<evidence type="ECO:0000313" key="1">
    <source>
        <dbReference type="EMBL" id="KAF9487774.1"/>
    </source>
</evidence>
<reference evidence="1" key="1">
    <citation type="submission" date="2020-11" db="EMBL/GenBank/DDBJ databases">
        <authorList>
            <consortium name="DOE Joint Genome Institute"/>
            <person name="Ahrendt S."/>
            <person name="Riley R."/>
            <person name="Andreopoulos W."/>
            <person name="Labutti K."/>
            <person name="Pangilinan J."/>
            <person name="Ruiz-Duenas F.J."/>
            <person name="Barrasa J.M."/>
            <person name="Sanchez-Garcia M."/>
            <person name="Camarero S."/>
            <person name="Miyauchi S."/>
            <person name="Serrano A."/>
            <person name="Linde D."/>
            <person name="Babiker R."/>
            <person name="Drula E."/>
            <person name="Ayuso-Fernandez I."/>
            <person name="Pacheco R."/>
            <person name="Padilla G."/>
            <person name="Ferreira P."/>
            <person name="Barriuso J."/>
            <person name="Kellner H."/>
            <person name="Castanera R."/>
            <person name="Alfaro M."/>
            <person name="Ramirez L."/>
            <person name="Pisabarro A.G."/>
            <person name="Kuo A."/>
            <person name="Tritt A."/>
            <person name="Lipzen A."/>
            <person name="He G."/>
            <person name="Yan M."/>
            <person name="Ng V."/>
            <person name="Cullen D."/>
            <person name="Martin F."/>
            <person name="Rosso M.-N."/>
            <person name="Henrissat B."/>
            <person name="Hibbett D."/>
            <person name="Martinez A.T."/>
            <person name="Grigoriev I.V."/>
        </authorList>
    </citation>
    <scope>NUCLEOTIDE SEQUENCE</scope>
    <source>
        <strain evidence="1">ATCC 90797</strain>
    </source>
</reference>
<proteinExistence type="predicted"/>
<gene>
    <name evidence="1" type="ORF">BDN71DRAFT_1404311</name>
</gene>
<dbReference type="OrthoDB" id="3247418at2759"/>
<dbReference type="AlphaFoldDB" id="A0A9P5ZHE4"/>
<organism evidence="1 2">
    <name type="scientific">Pleurotus eryngii</name>
    <name type="common">Boletus of the steppes</name>
    <dbReference type="NCBI Taxonomy" id="5323"/>
    <lineage>
        <taxon>Eukaryota</taxon>
        <taxon>Fungi</taxon>
        <taxon>Dikarya</taxon>
        <taxon>Basidiomycota</taxon>
        <taxon>Agaricomycotina</taxon>
        <taxon>Agaricomycetes</taxon>
        <taxon>Agaricomycetidae</taxon>
        <taxon>Agaricales</taxon>
        <taxon>Pleurotineae</taxon>
        <taxon>Pleurotaceae</taxon>
        <taxon>Pleurotus</taxon>
    </lineage>
</organism>
<keyword evidence="2" id="KW-1185">Reference proteome</keyword>
<dbReference type="Proteomes" id="UP000807025">
    <property type="component" value="Unassembled WGS sequence"/>
</dbReference>
<comment type="caution">
    <text evidence="1">The sequence shown here is derived from an EMBL/GenBank/DDBJ whole genome shotgun (WGS) entry which is preliminary data.</text>
</comment>
<accession>A0A9P5ZHE4</accession>